<evidence type="ECO:0000313" key="4">
    <source>
        <dbReference type="Proteomes" id="UP001642464"/>
    </source>
</evidence>
<keyword evidence="2" id="KW-1133">Transmembrane helix</keyword>
<feature type="region of interest" description="Disordered" evidence="1">
    <location>
        <begin position="220"/>
        <end position="250"/>
    </location>
</feature>
<sequence>MAFVRDHGTCCIFLPLKLGVSLVAMLVFVDAIVCMLATFTGDIRFQPNGYSESFYHLPSLLGLLGIVLGFVGLLGIYDDKPNWLQWLVFYLLVKLVALAASGLADFWTLRKCDSWLTSPERNTSPNEQLTELAEAGVCPWARLAYAVGSCMVVAFWTYCTYFTYTYWQQLECNPAYPIDFGAERHGAQGRWDHFQVKDPRLPEHEEGLPLLPQHLMHEESEVDGYGTQTQKVRTQPSHYGPDGQEMDSEA</sequence>
<organism evidence="3 4">
    <name type="scientific">Durusdinium trenchii</name>
    <dbReference type="NCBI Taxonomy" id="1381693"/>
    <lineage>
        <taxon>Eukaryota</taxon>
        <taxon>Sar</taxon>
        <taxon>Alveolata</taxon>
        <taxon>Dinophyceae</taxon>
        <taxon>Suessiales</taxon>
        <taxon>Symbiodiniaceae</taxon>
        <taxon>Durusdinium</taxon>
    </lineage>
</organism>
<feature type="transmembrane region" description="Helical" evidence="2">
    <location>
        <begin position="20"/>
        <end position="41"/>
    </location>
</feature>
<keyword evidence="2" id="KW-0472">Membrane</keyword>
<gene>
    <name evidence="3" type="ORF">SCF082_LOCUS52836</name>
</gene>
<dbReference type="EMBL" id="CAXAMM010044284">
    <property type="protein sequence ID" value="CAK9114049.1"/>
    <property type="molecule type" value="Genomic_DNA"/>
</dbReference>
<proteinExistence type="predicted"/>
<keyword evidence="2" id="KW-0812">Transmembrane</keyword>
<evidence type="ECO:0000256" key="1">
    <source>
        <dbReference type="SAM" id="MobiDB-lite"/>
    </source>
</evidence>
<accession>A0ABP0SPE7</accession>
<name>A0ABP0SPE7_9DINO</name>
<evidence type="ECO:0000313" key="3">
    <source>
        <dbReference type="EMBL" id="CAK9114049.1"/>
    </source>
</evidence>
<feature type="transmembrane region" description="Helical" evidence="2">
    <location>
        <begin position="83"/>
        <end position="104"/>
    </location>
</feature>
<feature type="compositionally biased region" description="Polar residues" evidence="1">
    <location>
        <begin position="226"/>
        <end position="237"/>
    </location>
</feature>
<feature type="transmembrane region" description="Helical" evidence="2">
    <location>
        <begin position="53"/>
        <end position="77"/>
    </location>
</feature>
<evidence type="ECO:0000256" key="2">
    <source>
        <dbReference type="SAM" id="Phobius"/>
    </source>
</evidence>
<keyword evidence="4" id="KW-1185">Reference proteome</keyword>
<reference evidence="3 4" key="1">
    <citation type="submission" date="2024-02" db="EMBL/GenBank/DDBJ databases">
        <authorList>
            <person name="Chen Y."/>
            <person name="Shah S."/>
            <person name="Dougan E. K."/>
            <person name="Thang M."/>
            <person name="Chan C."/>
        </authorList>
    </citation>
    <scope>NUCLEOTIDE SEQUENCE [LARGE SCALE GENOMIC DNA]</scope>
</reference>
<protein>
    <submittedName>
        <fullName evidence="3">Uncharacterized protein</fullName>
    </submittedName>
</protein>
<comment type="caution">
    <text evidence="3">The sequence shown here is derived from an EMBL/GenBank/DDBJ whole genome shotgun (WGS) entry which is preliminary data.</text>
</comment>
<dbReference type="Proteomes" id="UP001642464">
    <property type="component" value="Unassembled WGS sequence"/>
</dbReference>